<protein>
    <submittedName>
        <fullName evidence="1">Uncharacterized protein</fullName>
    </submittedName>
</protein>
<accession>A0A3B0UDB5</accession>
<dbReference type="AlphaFoldDB" id="A0A3B0UDB5"/>
<dbReference type="EMBL" id="UOET01000303">
    <property type="protein sequence ID" value="VAW28975.1"/>
    <property type="molecule type" value="Genomic_DNA"/>
</dbReference>
<proteinExistence type="predicted"/>
<organism evidence="1">
    <name type="scientific">hydrothermal vent metagenome</name>
    <dbReference type="NCBI Taxonomy" id="652676"/>
    <lineage>
        <taxon>unclassified sequences</taxon>
        <taxon>metagenomes</taxon>
        <taxon>ecological metagenomes</taxon>
    </lineage>
</organism>
<reference evidence="1" key="1">
    <citation type="submission" date="2018-06" db="EMBL/GenBank/DDBJ databases">
        <authorList>
            <person name="Zhirakovskaya E."/>
        </authorList>
    </citation>
    <scope>NUCLEOTIDE SEQUENCE</scope>
</reference>
<sequence length="152" mass="17065">MKSYAKLILVSLLGIVILSSADCNKNPTGPQIPVYSFLESVLNPPDTFQIAYNISTYGDKIATVVFKNDAVWLVEKLGAGKVILKAVSDTSVLYIQSKDTLALKGSKQYLFIVNNNNYTDFTNYLVQFTKLPLSYKSFEPKFKSEVRKHLKK</sequence>
<evidence type="ECO:0000313" key="1">
    <source>
        <dbReference type="EMBL" id="VAW28975.1"/>
    </source>
</evidence>
<name>A0A3B0UDB5_9ZZZZ</name>
<gene>
    <name evidence="1" type="ORF">MNBD_BACTEROID07-623</name>
</gene>